<dbReference type="AlphaFoldDB" id="J0CWH9"/>
<dbReference type="InParanoid" id="J0CWH9"/>
<evidence type="ECO:0000313" key="1">
    <source>
        <dbReference type="EMBL" id="EJD34936.1"/>
    </source>
</evidence>
<organism evidence="1 2">
    <name type="scientific">Auricularia subglabra (strain TFB-10046 / SS5)</name>
    <name type="common">White-rot fungus</name>
    <name type="synonym">Auricularia delicata (strain TFB10046)</name>
    <dbReference type="NCBI Taxonomy" id="717982"/>
    <lineage>
        <taxon>Eukaryota</taxon>
        <taxon>Fungi</taxon>
        <taxon>Dikarya</taxon>
        <taxon>Basidiomycota</taxon>
        <taxon>Agaricomycotina</taxon>
        <taxon>Agaricomycetes</taxon>
        <taxon>Auriculariales</taxon>
        <taxon>Auriculariaceae</taxon>
        <taxon>Auricularia</taxon>
    </lineage>
</organism>
<dbReference type="Proteomes" id="UP000006514">
    <property type="component" value="Unassembled WGS sequence"/>
</dbReference>
<dbReference type="Gene3D" id="3.80.10.10">
    <property type="entry name" value="Ribonuclease Inhibitor"/>
    <property type="match status" value="1"/>
</dbReference>
<keyword evidence="2" id="KW-1185">Reference proteome</keyword>
<dbReference type="InterPro" id="IPR032675">
    <property type="entry name" value="LRR_dom_sf"/>
</dbReference>
<dbReference type="SUPFAM" id="SSF52047">
    <property type="entry name" value="RNI-like"/>
    <property type="match status" value="1"/>
</dbReference>
<dbReference type="OrthoDB" id="3270987at2759"/>
<dbReference type="KEGG" id="adl:AURDEDRAFT_130913"/>
<gene>
    <name evidence="1" type="ORF">AURDEDRAFT_130913</name>
</gene>
<proteinExistence type="predicted"/>
<protein>
    <recommendedName>
        <fullName evidence="3">F-box domain-containing protein</fullName>
    </recommendedName>
</protein>
<evidence type="ECO:0000313" key="2">
    <source>
        <dbReference type="Proteomes" id="UP000006514"/>
    </source>
</evidence>
<evidence type="ECO:0008006" key="3">
    <source>
        <dbReference type="Google" id="ProtNLM"/>
    </source>
</evidence>
<dbReference type="EMBL" id="JH687913">
    <property type="protein sequence ID" value="EJD34936.1"/>
    <property type="molecule type" value="Genomic_DNA"/>
</dbReference>
<name>J0CWH9_AURST</name>
<reference evidence="2" key="1">
    <citation type="journal article" date="2012" name="Science">
        <title>The Paleozoic origin of enzymatic lignin decomposition reconstructed from 31 fungal genomes.</title>
        <authorList>
            <person name="Floudas D."/>
            <person name="Binder M."/>
            <person name="Riley R."/>
            <person name="Barry K."/>
            <person name="Blanchette R.A."/>
            <person name="Henrissat B."/>
            <person name="Martinez A.T."/>
            <person name="Otillar R."/>
            <person name="Spatafora J.W."/>
            <person name="Yadav J.S."/>
            <person name="Aerts A."/>
            <person name="Benoit I."/>
            <person name="Boyd A."/>
            <person name="Carlson A."/>
            <person name="Copeland A."/>
            <person name="Coutinho P.M."/>
            <person name="de Vries R.P."/>
            <person name="Ferreira P."/>
            <person name="Findley K."/>
            <person name="Foster B."/>
            <person name="Gaskell J."/>
            <person name="Glotzer D."/>
            <person name="Gorecki P."/>
            <person name="Heitman J."/>
            <person name="Hesse C."/>
            <person name="Hori C."/>
            <person name="Igarashi K."/>
            <person name="Jurgens J.A."/>
            <person name="Kallen N."/>
            <person name="Kersten P."/>
            <person name="Kohler A."/>
            <person name="Kuees U."/>
            <person name="Kumar T.K.A."/>
            <person name="Kuo A."/>
            <person name="LaButti K."/>
            <person name="Larrondo L.F."/>
            <person name="Lindquist E."/>
            <person name="Ling A."/>
            <person name="Lombard V."/>
            <person name="Lucas S."/>
            <person name="Lundell T."/>
            <person name="Martin R."/>
            <person name="McLaughlin D.J."/>
            <person name="Morgenstern I."/>
            <person name="Morin E."/>
            <person name="Murat C."/>
            <person name="Nagy L.G."/>
            <person name="Nolan M."/>
            <person name="Ohm R.A."/>
            <person name="Patyshakuliyeva A."/>
            <person name="Rokas A."/>
            <person name="Ruiz-Duenas F.J."/>
            <person name="Sabat G."/>
            <person name="Salamov A."/>
            <person name="Samejima M."/>
            <person name="Schmutz J."/>
            <person name="Slot J.C."/>
            <person name="St John F."/>
            <person name="Stenlid J."/>
            <person name="Sun H."/>
            <person name="Sun S."/>
            <person name="Syed K."/>
            <person name="Tsang A."/>
            <person name="Wiebenga A."/>
            <person name="Young D."/>
            <person name="Pisabarro A."/>
            <person name="Eastwood D.C."/>
            <person name="Martin F."/>
            <person name="Cullen D."/>
            <person name="Grigoriev I.V."/>
            <person name="Hibbett D.S."/>
        </authorList>
    </citation>
    <scope>NUCLEOTIDE SEQUENCE [LARGE SCALE GENOMIC DNA]</scope>
    <source>
        <strain evidence="2">TFB10046</strain>
    </source>
</reference>
<accession>J0CWH9</accession>
<sequence length="509" mass="56303">MQVDDSLEPHAVFDATIYSLHQFHDAVQAMLDAHRSGRPEIGALLHDTARLALPAITALNASRSLIIRKMHVSGRLGSLQHDVLAMIFKTLAQLPGGACHNHQNGAIPVAYATASVNRHWRAVALATPSIWTRATLDFEKMGALATYIEVTLSRSGACPLHVDVLNAQSARRSFMPDSLLATLLSRCGRLSIAWDITKDDGDFSWSLLQALQMPMPLLEYLELSGIRTNYIFPNHTFLLTLCPRLKTLKMDQLRFSLIQPSFFTRLENFAIKAPLRGADLEALVAACPLLATLEVDSFEAGVPVTLPRLTTLACDDADEIFRSLPAPHHVPLIQHLLLDGVPELLESFRTFLSAGPCTTLTTLEIGHKDCAAVFLGEPEVEEDNEPWKFLELLPKLPNVSTLRLRTLCDHELSMFLETWQAQVRLVPKLCRLELYNCSLCYSTAQVLVGFLAARKQAELPVADIEIVQRGELACTSAIFPTWMQPRMEQLVTGNISIDVSTASIASFEP</sequence>